<keyword evidence="3" id="KW-1185">Reference proteome</keyword>
<dbReference type="Proteomes" id="UP000054481">
    <property type="component" value="Unassembled WGS sequence"/>
</dbReference>
<feature type="compositionally biased region" description="Pro residues" evidence="1">
    <location>
        <begin position="193"/>
        <end position="205"/>
    </location>
</feature>
<proteinExistence type="predicted"/>
<evidence type="ECO:0000313" key="3">
    <source>
        <dbReference type="Proteomes" id="UP000054481"/>
    </source>
</evidence>
<gene>
    <name evidence="2" type="ORF">HIM_10055</name>
</gene>
<dbReference type="AlphaFoldDB" id="A0A0F7ZXD9"/>
<evidence type="ECO:0000256" key="1">
    <source>
        <dbReference type="SAM" id="MobiDB-lite"/>
    </source>
</evidence>
<reference evidence="2 3" key="1">
    <citation type="journal article" date="2014" name="Genome Biol. Evol.">
        <title>Comparative genomics and transcriptomics analyses reveal divergent lifestyle features of nematode endoparasitic fungus Hirsutella minnesotensis.</title>
        <authorList>
            <person name="Lai Y."/>
            <person name="Liu K."/>
            <person name="Zhang X."/>
            <person name="Zhang X."/>
            <person name="Li K."/>
            <person name="Wang N."/>
            <person name="Shu C."/>
            <person name="Wu Y."/>
            <person name="Wang C."/>
            <person name="Bushley K.E."/>
            <person name="Xiang M."/>
            <person name="Liu X."/>
        </authorList>
    </citation>
    <scope>NUCLEOTIDE SEQUENCE [LARGE SCALE GENOMIC DNA]</scope>
    <source>
        <strain evidence="2 3">3608</strain>
    </source>
</reference>
<feature type="region of interest" description="Disordered" evidence="1">
    <location>
        <begin position="146"/>
        <end position="216"/>
    </location>
</feature>
<organism evidence="2 3">
    <name type="scientific">Hirsutella minnesotensis 3608</name>
    <dbReference type="NCBI Taxonomy" id="1043627"/>
    <lineage>
        <taxon>Eukaryota</taxon>
        <taxon>Fungi</taxon>
        <taxon>Dikarya</taxon>
        <taxon>Ascomycota</taxon>
        <taxon>Pezizomycotina</taxon>
        <taxon>Sordariomycetes</taxon>
        <taxon>Hypocreomycetidae</taxon>
        <taxon>Hypocreales</taxon>
        <taxon>Ophiocordycipitaceae</taxon>
        <taxon>Hirsutella</taxon>
    </lineage>
</organism>
<name>A0A0F7ZXD9_9HYPO</name>
<feature type="compositionally biased region" description="Basic and acidic residues" evidence="1">
    <location>
        <begin position="167"/>
        <end position="181"/>
    </location>
</feature>
<dbReference type="EMBL" id="KQ030619">
    <property type="protein sequence ID" value="KJZ70552.1"/>
    <property type="molecule type" value="Genomic_DNA"/>
</dbReference>
<sequence>MSRVVHIVGIAANHGAAPTAGVRQLSDYALAELLARPRSGLAYARVLQLVPRVPSSYRGPITSASDSLLAPSPSGSAAHAYVERRPRNCKTTWSTISFALQNTFRSGHCACESWGRTSLREATGAVGVSEIMSCIPARALAPSPAMRKDKVPVVPRSPGRRAKKHASRESRAWRQKGDRRPGSRRNLLFLGPPSSPFQVPSPPPSFESMQPPEHMHHDNEWQAKVCQGAGSVLLRIKLGRYCMVLCGAVRLKVHVNMLPNIRRADCDTAHLPTMSVMRHDAILVAPFPLPRSARPSPRSKTDGIESP</sequence>
<protein>
    <submittedName>
        <fullName evidence="2">Uncharacterized protein</fullName>
    </submittedName>
</protein>
<accession>A0A0F7ZXD9</accession>
<evidence type="ECO:0000313" key="2">
    <source>
        <dbReference type="EMBL" id="KJZ70552.1"/>
    </source>
</evidence>
<feature type="region of interest" description="Disordered" evidence="1">
    <location>
        <begin position="288"/>
        <end position="307"/>
    </location>
</feature>